<evidence type="ECO:0000313" key="2">
    <source>
        <dbReference type="Proteomes" id="UP001168821"/>
    </source>
</evidence>
<evidence type="ECO:0000313" key="1">
    <source>
        <dbReference type="EMBL" id="KAJ3657436.1"/>
    </source>
</evidence>
<dbReference type="EMBL" id="JALNTZ010000003">
    <property type="protein sequence ID" value="KAJ3657436.1"/>
    <property type="molecule type" value="Genomic_DNA"/>
</dbReference>
<name>A0AA38ILB9_9CUCU</name>
<accession>A0AA38ILB9</accession>
<keyword evidence="2" id="KW-1185">Reference proteome</keyword>
<sequence>MIVGVIYYAICAHSHYPILLSLPGNVLPEFYAIRFLFLMFCCSNPARRSKIVSDTPVILCARCHSRLWPSSPNPKIWNAASAASAGSVQALLTRGANADD</sequence>
<gene>
    <name evidence="1" type="ORF">Zmor_009239</name>
</gene>
<organism evidence="1 2">
    <name type="scientific">Zophobas morio</name>
    <dbReference type="NCBI Taxonomy" id="2755281"/>
    <lineage>
        <taxon>Eukaryota</taxon>
        <taxon>Metazoa</taxon>
        <taxon>Ecdysozoa</taxon>
        <taxon>Arthropoda</taxon>
        <taxon>Hexapoda</taxon>
        <taxon>Insecta</taxon>
        <taxon>Pterygota</taxon>
        <taxon>Neoptera</taxon>
        <taxon>Endopterygota</taxon>
        <taxon>Coleoptera</taxon>
        <taxon>Polyphaga</taxon>
        <taxon>Cucujiformia</taxon>
        <taxon>Tenebrionidae</taxon>
        <taxon>Zophobas</taxon>
    </lineage>
</organism>
<dbReference type="AlphaFoldDB" id="A0AA38ILB9"/>
<dbReference type="Proteomes" id="UP001168821">
    <property type="component" value="Unassembled WGS sequence"/>
</dbReference>
<protein>
    <submittedName>
        <fullName evidence="1">Uncharacterized protein</fullName>
    </submittedName>
</protein>
<comment type="caution">
    <text evidence="1">The sequence shown here is derived from an EMBL/GenBank/DDBJ whole genome shotgun (WGS) entry which is preliminary data.</text>
</comment>
<proteinExistence type="predicted"/>
<reference evidence="1" key="1">
    <citation type="journal article" date="2023" name="G3 (Bethesda)">
        <title>Whole genome assemblies of Zophobas morio and Tenebrio molitor.</title>
        <authorList>
            <person name="Kaur S."/>
            <person name="Stinson S.A."/>
            <person name="diCenzo G.C."/>
        </authorList>
    </citation>
    <scope>NUCLEOTIDE SEQUENCE</scope>
    <source>
        <strain evidence="1">QUZm001</strain>
    </source>
</reference>